<organism evidence="1">
    <name type="scientific">Alexandrium andersonii</name>
    <dbReference type="NCBI Taxonomy" id="327968"/>
    <lineage>
        <taxon>Eukaryota</taxon>
        <taxon>Sar</taxon>
        <taxon>Alveolata</taxon>
        <taxon>Dinophyceae</taxon>
        <taxon>Gonyaulacales</taxon>
        <taxon>Pyrocystaceae</taxon>
        <taxon>Alexandrium</taxon>
    </lineage>
</organism>
<protein>
    <submittedName>
        <fullName evidence="1">Uncharacterized protein</fullName>
    </submittedName>
</protein>
<gene>
    <name evidence="1" type="ORF">AAND1436_LOCUS28283</name>
</gene>
<reference evidence="1" key="1">
    <citation type="submission" date="2021-01" db="EMBL/GenBank/DDBJ databases">
        <authorList>
            <person name="Corre E."/>
            <person name="Pelletier E."/>
            <person name="Niang G."/>
            <person name="Scheremetjew M."/>
            <person name="Finn R."/>
            <person name="Kale V."/>
            <person name="Holt S."/>
            <person name="Cochrane G."/>
            <person name="Meng A."/>
            <person name="Brown T."/>
            <person name="Cohen L."/>
        </authorList>
    </citation>
    <scope>NUCLEOTIDE SEQUENCE</scope>
    <source>
        <strain evidence="1">CCMP2222</strain>
    </source>
</reference>
<dbReference type="AlphaFoldDB" id="A0A7S2DTL0"/>
<proteinExistence type="predicted"/>
<sequence length="377" mass="41159">MELSGDGALRGSLQELPSDLEGDAAEQVGILTASSPSSSSGCSRGPGLRWVAAATTALSALAFGAVALKHGHRAAGAGQRALGGEPPSLAVLDLNEDSSRSTTSVPFRMSSKDLPSLFCWLVSQTVGGPELNRHQGWWEENLVSEMLTSKVGIFACNEFTVFTDKKCIVNQMGRWGWPYVEEDYVPRPGEIVSWSLQRSTTTAKNSDTSPSNSWVFTAAWKALGNSGVLDKHHWVVKQDPDACFFPWRLRWHASQYPGKDGLVPVYIKNCQPFNSMQGPLEIFSIAMVKAILPNIDYCGNDAAGEDGKMEKCAKEHGGQEYMDVAALKDQYCLHMQPDCHDGNTLAFHPFKVVPGFRECVQQSMAAEDRYTEAAHPK</sequence>
<accession>A0A7S2DTL0</accession>
<evidence type="ECO:0000313" key="1">
    <source>
        <dbReference type="EMBL" id="CAD9462140.1"/>
    </source>
</evidence>
<name>A0A7S2DTL0_9DINO</name>
<dbReference type="EMBL" id="HBGQ01058527">
    <property type="protein sequence ID" value="CAD9462140.1"/>
    <property type="molecule type" value="Transcribed_RNA"/>
</dbReference>